<evidence type="ECO:0000259" key="1">
    <source>
        <dbReference type="Pfam" id="PF21758"/>
    </source>
</evidence>
<gene>
    <name evidence="2" type="ORF">HYY20_01580</name>
</gene>
<dbReference type="InterPro" id="IPR048844">
    <property type="entry name" value="LpdD_chaperone-like"/>
</dbReference>
<dbReference type="Pfam" id="PF21758">
    <property type="entry name" value="PAC_bac"/>
    <property type="match status" value="1"/>
</dbReference>
<evidence type="ECO:0000313" key="2">
    <source>
        <dbReference type="EMBL" id="MBI2875553.1"/>
    </source>
</evidence>
<name>A0A932CLE4_UNCTE</name>
<feature type="domain" description="Prenylated flavin chaperone LpdD-like" evidence="1">
    <location>
        <begin position="9"/>
        <end position="121"/>
    </location>
</feature>
<proteinExistence type="predicted"/>
<dbReference type="Proteomes" id="UP000769766">
    <property type="component" value="Unassembled WGS sequence"/>
</dbReference>
<dbReference type="AlphaFoldDB" id="A0A932CLE4"/>
<protein>
    <recommendedName>
        <fullName evidence="1">Prenylated flavin chaperone LpdD-like domain-containing protein</fullName>
    </recommendedName>
</protein>
<evidence type="ECO:0000313" key="3">
    <source>
        <dbReference type="Proteomes" id="UP000769766"/>
    </source>
</evidence>
<reference evidence="2" key="1">
    <citation type="submission" date="2020-07" db="EMBL/GenBank/DDBJ databases">
        <title>Huge and variable diversity of episymbiotic CPR bacteria and DPANN archaea in groundwater ecosystems.</title>
        <authorList>
            <person name="He C.Y."/>
            <person name="Keren R."/>
            <person name="Whittaker M."/>
            <person name="Farag I.F."/>
            <person name="Doudna J."/>
            <person name="Cate J.H.D."/>
            <person name="Banfield J.F."/>
        </authorList>
    </citation>
    <scope>NUCLEOTIDE SEQUENCE</scope>
    <source>
        <strain evidence="2">NC_groundwater_672_Ag_B-0.1um_62_36</strain>
    </source>
</reference>
<sequence>MLYEISHGEGPHRVTLQATVSTNGVILSLQGGDLPHIGGVAVGVPRPSSRDPSRITANVSVISILGHKDDELARPLADKVVRKLGQIVVVIAGIHVDDATPQDLEAVIRNAHAAVDEWLEKV</sequence>
<organism evidence="2 3">
    <name type="scientific">Tectimicrobiota bacterium</name>
    <dbReference type="NCBI Taxonomy" id="2528274"/>
    <lineage>
        <taxon>Bacteria</taxon>
        <taxon>Pseudomonadati</taxon>
        <taxon>Nitrospinota/Tectimicrobiota group</taxon>
        <taxon>Candidatus Tectimicrobiota</taxon>
    </lineage>
</organism>
<dbReference type="EMBL" id="JACPRF010000046">
    <property type="protein sequence ID" value="MBI2875553.1"/>
    <property type="molecule type" value="Genomic_DNA"/>
</dbReference>
<accession>A0A932CLE4</accession>
<comment type="caution">
    <text evidence="2">The sequence shown here is derived from an EMBL/GenBank/DDBJ whole genome shotgun (WGS) entry which is preliminary data.</text>
</comment>